<keyword evidence="2" id="KW-1185">Reference proteome</keyword>
<organism evidence="1 2">
    <name type="scientific">Mycobacterium phage Krypton555</name>
    <dbReference type="NCBI Taxonomy" id="2015885"/>
    <lineage>
        <taxon>Viruses</taxon>
        <taxon>Duplodnaviria</taxon>
        <taxon>Heunggongvirae</taxon>
        <taxon>Uroviricota</taxon>
        <taxon>Caudoviricetes</taxon>
        <taxon>Vilmaviridae</taxon>
        <taxon>Lclasvirinae</taxon>
        <taxon>Lumosvirus</taxon>
        <taxon>Lumosvirus krypton555</taxon>
    </lineage>
</organism>
<evidence type="ECO:0000313" key="1">
    <source>
        <dbReference type="EMBL" id="ASR87164.1"/>
    </source>
</evidence>
<name>A0A222ZR01_9CAUD</name>
<proteinExistence type="predicted"/>
<gene>
    <name evidence="1" type="primary">140</name>
    <name evidence="1" type="ORF">KRYPTON555_140</name>
</gene>
<accession>A0A222ZR01</accession>
<evidence type="ECO:0000313" key="2">
    <source>
        <dbReference type="Proteomes" id="UP000223247"/>
    </source>
</evidence>
<dbReference type="EMBL" id="MF140414">
    <property type="protein sequence ID" value="ASR87164.1"/>
    <property type="molecule type" value="Genomic_DNA"/>
</dbReference>
<dbReference type="RefSeq" id="YP_010012715.1">
    <property type="nucleotide sequence ID" value="NC_053505.1"/>
</dbReference>
<reference evidence="1 2" key="1">
    <citation type="submission" date="2017-05" db="EMBL/GenBank/DDBJ databases">
        <authorList>
            <person name="Stoner T.H."/>
            <person name="Garlena R.A."/>
            <person name="Russell D.A."/>
            <person name="Pope W.H."/>
            <person name="Jacobs-Sera D."/>
            <person name="Hatfull G.F."/>
        </authorList>
    </citation>
    <scope>NUCLEOTIDE SEQUENCE [LARGE SCALE GENOMIC DNA]</scope>
</reference>
<dbReference type="Proteomes" id="UP000223247">
    <property type="component" value="Segment"/>
</dbReference>
<dbReference type="KEGG" id="vg:63209247"/>
<sequence length="70" mass="7951">MDIRTAYGWAETDEIDGLQMFTDSAEQVAQDIADMHTEYMDDYAEHRADTDYSADDIAEMHDWAVSAVSL</sequence>
<dbReference type="GeneID" id="63209247"/>
<protein>
    <submittedName>
        <fullName evidence="1">Uncharacterized protein</fullName>
    </submittedName>
</protein>